<keyword evidence="6" id="KW-1185">Reference proteome</keyword>
<dbReference type="CDD" id="cd02440">
    <property type="entry name" value="AdoMet_MTases"/>
    <property type="match status" value="1"/>
</dbReference>
<evidence type="ECO:0000256" key="3">
    <source>
        <dbReference type="ARBA" id="ARBA00022679"/>
    </source>
</evidence>
<dbReference type="Gene3D" id="3.40.50.150">
    <property type="entry name" value="Vaccinia Virus protein VP39"/>
    <property type="match status" value="1"/>
</dbReference>
<dbReference type="PANTHER" id="PTHR12176">
    <property type="entry name" value="SAM-DEPENDENT METHYLTRANSFERASE SUPERFAMILY PROTEIN"/>
    <property type="match status" value="1"/>
</dbReference>
<keyword evidence="2 5" id="KW-0489">Methyltransferase</keyword>
<dbReference type="InterPro" id="IPR051419">
    <property type="entry name" value="Lys/N-term_MeTrsfase_sf"/>
</dbReference>
<dbReference type="EMBL" id="BQFW01000010">
    <property type="protein sequence ID" value="GJJ75274.1"/>
    <property type="molecule type" value="Genomic_DNA"/>
</dbReference>
<protein>
    <submittedName>
        <fullName evidence="5">EEF1A lysine methyltransferase 4</fullName>
    </submittedName>
</protein>
<sequence>MVYAEVPDDPTAYKRQEYWQVNGNKTEDGIVRLDTPVALSETNYQNPPHMGTNREERYSKEESFDWFKTYEDLKPLLSQHINSKDARILMLGCGNSTLSEDMYDDGYHNIVNIDFSKTVIENMTEKCKDRVGMEWIEMDIRDLKFEDQSFDIVIDKGTMDALMCDRGDVWNPDEELVKTVAEEVDEVVRVLKVGGKFLYITFGQPHFRKRHLERPCWTVNTSTLGVAFHYFFYHMIKEDTATTSSL</sequence>
<dbReference type="AlphaFoldDB" id="A0A9P3HEJ9"/>
<evidence type="ECO:0000259" key="4">
    <source>
        <dbReference type="Pfam" id="PF13847"/>
    </source>
</evidence>
<dbReference type="InterPro" id="IPR025714">
    <property type="entry name" value="Methyltranfer_dom"/>
</dbReference>
<accession>A0A9P3HEJ9</accession>
<dbReference type="OrthoDB" id="411785at2759"/>
<dbReference type="GO" id="GO:0032259">
    <property type="term" value="P:methylation"/>
    <property type="evidence" value="ECO:0007669"/>
    <property type="project" value="UniProtKB-KW"/>
</dbReference>
<evidence type="ECO:0000313" key="6">
    <source>
        <dbReference type="Proteomes" id="UP000827284"/>
    </source>
</evidence>
<reference evidence="5" key="1">
    <citation type="submission" date="2021-11" db="EMBL/GenBank/DDBJ databases">
        <authorList>
            <person name="Herlambang A."/>
            <person name="Guo Y."/>
            <person name="Takashima Y."/>
            <person name="Nishizawa T."/>
        </authorList>
    </citation>
    <scope>NUCLEOTIDE SEQUENCE</scope>
    <source>
        <strain evidence="5">E1425</strain>
    </source>
</reference>
<reference evidence="5" key="2">
    <citation type="journal article" date="2022" name="Microbiol. Resour. Announc.">
        <title>Whole-Genome Sequence of Entomortierella parvispora E1425, a Mucoromycotan Fungus Associated with Burkholderiaceae-Related Endosymbiotic Bacteria.</title>
        <authorList>
            <person name="Herlambang A."/>
            <person name="Guo Y."/>
            <person name="Takashima Y."/>
            <person name="Narisawa K."/>
            <person name="Ohta H."/>
            <person name="Nishizawa T."/>
        </authorList>
    </citation>
    <scope>NUCLEOTIDE SEQUENCE</scope>
    <source>
        <strain evidence="5">E1425</strain>
    </source>
</reference>
<keyword evidence="3" id="KW-0808">Transferase</keyword>
<dbReference type="Pfam" id="PF13847">
    <property type="entry name" value="Methyltransf_31"/>
    <property type="match status" value="1"/>
</dbReference>
<gene>
    <name evidence="5" type="ORF">EMPS_07632</name>
</gene>
<feature type="domain" description="Methyltransferase" evidence="4">
    <location>
        <begin position="83"/>
        <end position="203"/>
    </location>
</feature>
<dbReference type="InterPro" id="IPR029063">
    <property type="entry name" value="SAM-dependent_MTases_sf"/>
</dbReference>
<evidence type="ECO:0000256" key="1">
    <source>
        <dbReference type="ARBA" id="ARBA00008361"/>
    </source>
</evidence>
<dbReference type="PANTHER" id="PTHR12176:SF80">
    <property type="entry name" value="EEF1A LYSINE METHYLTRANSFERASE 4"/>
    <property type="match status" value="1"/>
</dbReference>
<dbReference type="Proteomes" id="UP000827284">
    <property type="component" value="Unassembled WGS sequence"/>
</dbReference>
<organism evidence="5 6">
    <name type="scientific">Entomortierella parvispora</name>
    <dbReference type="NCBI Taxonomy" id="205924"/>
    <lineage>
        <taxon>Eukaryota</taxon>
        <taxon>Fungi</taxon>
        <taxon>Fungi incertae sedis</taxon>
        <taxon>Mucoromycota</taxon>
        <taxon>Mortierellomycotina</taxon>
        <taxon>Mortierellomycetes</taxon>
        <taxon>Mortierellales</taxon>
        <taxon>Mortierellaceae</taxon>
        <taxon>Entomortierella</taxon>
    </lineage>
</organism>
<dbReference type="SUPFAM" id="SSF53335">
    <property type="entry name" value="S-adenosyl-L-methionine-dependent methyltransferases"/>
    <property type="match status" value="1"/>
</dbReference>
<comment type="caution">
    <text evidence="5">The sequence shown here is derived from an EMBL/GenBank/DDBJ whole genome shotgun (WGS) entry which is preliminary data.</text>
</comment>
<dbReference type="GO" id="GO:0008168">
    <property type="term" value="F:methyltransferase activity"/>
    <property type="evidence" value="ECO:0007669"/>
    <property type="project" value="UniProtKB-KW"/>
</dbReference>
<name>A0A9P3HEJ9_9FUNG</name>
<proteinExistence type="inferred from homology"/>
<evidence type="ECO:0000256" key="2">
    <source>
        <dbReference type="ARBA" id="ARBA00022603"/>
    </source>
</evidence>
<dbReference type="FunFam" id="3.40.50.150:FF:000217">
    <property type="entry name" value="Methyltransferase protein 13"/>
    <property type="match status" value="1"/>
</dbReference>
<comment type="similarity">
    <text evidence="1">Belongs to the methyltransferase superfamily.</text>
</comment>
<evidence type="ECO:0000313" key="5">
    <source>
        <dbReference type="EMBL" id="GJJ75274.1"/>
    </source>
</evidence>